<protein>
    <submittedName>
        <fullName evidence="1">Uncharacterized protein</fullName>
    </submittedName>
</protein>
<accession>A0A8T0EPE7</accession>
<reference evidence="1" key="2">
    <citation type="submission" date="2020-06" db="EMBL/GenBank/DDBJ databases">
        <authorList>
            <person name="Sheffer M."/>
        </authorList>
    </citation>
    <scope>NUCLEOTIDE SEQUENCE</scope>
</reference>
<evidence type="ECO:0000313" key="2">
    <source>
        <dbReference type="Proteomes" id="UP000807504"/>
    </source>
</evidence>
<reference evidence="1" key="1">
    <citation type="journal article" date="2020" name="bioRxiv">
        <title>Chromosome-level reference genome of the European wasp spider Argiope bruennichi: a resource for studies on range expansion and evolutionary adaptation.</title>
        <authorList>
            <person name="Sheffer M.M."/>
            <person name="Hoppe A."/>
            <person name="Krehenwinkel H."/>
            <person name="Uhl G."/>
            <person name="Kuss A.W."/>
            <person name="Jensen L."/>
            <person name="Jensen C."/>
            <person name="Gillespie R.G."/>
            <person name="Hoff K.J."/>
            <person name="Prost S."/>
        </authorList>
    </citation>
    <scope>NUCLEOTIDE SEQUENCE</scope>
</reference>
<dbReference type="EMBL" id="JABXBU010002227">
    <property type="protein sequence ID" value="KAF8774405.1"/>
    <property type="molecule type" value="Genomic_DNA"/>
</dbReference>
<name>A0A8T0EPE7_ARGBR</name>
<gene>
    <name evidence="1" type="ORF">HNY73_016958</name>
</gene>
<dbReference type="AlphaFoldDB" id="A0A8T0EPE7"/>
<keyword evidence="2" id="KW-1185">Reference proteome</keyword>
<organism evidence="1 2">
    <name type="scientific">Argiope bruennichi</name>
    <name type="common">Wasp spider</name>
    <name type="synonym">Aranea bruennichi</name>
    <dbReference type="NCBI Taxonomy" id="94029"/>
    <lineage>
        <taxon>Eukaryota</taxon>
        <taxon>Metazoa</taxon>
        <taxon>Ecdysozoa</taxon>
        <taxon>Arthropoda</taxon>
        <taxon>Chelicerata</taxon>
        <taxon>Arachnida</taxon>
        <taxon>Araneae</taxon>
        <taxon>Araneomorphae</taxon>
        <taxon>Entelegynae</taxon>
        <taxon>Araneoidea</taxon>
        <taxon>Araneidae</taxon>
        <taxon>Argiope</taxon>
    </lineage>
</organism>
<dbReference type="Proteomes" id="UP000807504">
    <property type="component" value="Unassembled WGS sequence"/>
</dbReference>
<evidence type="ECO:0000313" key="1">
    <source>
        <dbReference type="EMBL" id="KAF8774405.1"/>
    </source>
</evidence>
<comment type="caution">
    <text evidence="1">The sequence shown here is derived from an EMBL/GenBank/DDBJ whole genome shotgun (WGS) entry which is preliminary data.</text>
</comment>
<proteinExistence type="predicted"/>
<sequence length="98" mass="10935">MGSEAADRPAQRTAYGANTSTFAAVSGRPRFPGAIVRVADNKDSSETLARYNGNDHEAHSCRRPYEVGMFYVYVPYQRSEDLVPSIENEKFSCLLIEK</sequence>